<evidence type="ECO:0000256" key="4">
    <source>
        <dbReference type="ARBA" id="ARBA00022553"/>
    </source>
</evidence>
<evidence type="ECO:0000313" key="10">
    <source>
        <dbReference type="Proteomes" id="UP000230002"/>
    </source>
</evidence>
<proteinExistence type="inferred from homology"/>
<keyword evidence="3" id="KW-0963">Cytoplasm</keyword>
<dbReference type="GO" id="GO:0007015">
    <property type="term" value="P:actin filament organization"/>
    <property type="evidence" value="ECO:0007669"/>
    <property type="project" value="TreeGrafter"/>
</dbReference>
<dbReference type="Gene3D" id="1.25.40.90">
    <property type="match status" value="1"/>
</dbReference>
<dbReference type="SMART" id="SM00726">
    <property type="entry name" value="UIM"/>
    <property type="match status" value="2"/>
</dbReference>
<evidence type="ECO:0000256" key="5">
    <source>
        <dbReference type="ARBA" id="ARBA00023121"/>
    </source>
</evidence>
<feature type="region of interest" description="Disordered" evidence="7">
    <location>
        <begin position="139"/>
        <end position="208"/>
    </location>
</feature>
<dbReference type="EMBL" id="AYKW01000010">
    <property type="protein sequence ID" value="PIL32547.1"/>
    <property type="molecule type" value="Genomic_DNA"/>
</dbReference>
<feature type="domain" description="ENTH" evidence="8">
    <location>
        <begin position="17"/>
        <end position="149"/>
    </location>
</feature>
<evidence type="ECO:0000256" key="7">
    <source>
        <dbReference type="SAM" id="MobiDB-lite"/>
    </source>
</evidence>
<dbReference type="OrthoDB" id="4033880at2759"/>
<keyword evidence="4" id="KW-0597">Phosphoprotein</keyword>
<feature type="coiled-coil region" evidence="6">
    <location>
        <begin position="210"/>
        <end position="256"/>
    </location>
</feature>
<evidence type="ECO:0000256" key="6">
    <source>
        <dbReference type="SAM" id="Coils"/>
    </source>
</evidence>
<protein>
    <recommendedName>
        <fullName evidence="8">ENTH domain-containing protein</fullName>
    </recommendedName>
</protein>
<dbReference type="InterPro" id="IPR013809">
    <property type="entry name" value="ENTH"/>
</dbReference>
<name>A0A2G8SFS5_9APHY</name>
<dbReference type="SUPFAM" id="SSF48464">
    <property type="entry name" value="ENTH/VHS domain"/>
    <property type="match status" value="1"/>
</dbReference>
<dbReference type="STRING" id="1077348.A0A2G8SFS5"/>
<evidence type="ECO:0000259" key="8">
    <source>
        <dbReference type="PROSITE" id="PS50942"/>
    </source>
</evidence>
<comment type="caution">
    <text evidence="9">The sequence shown here is derived from an EMBL/GenBank/DDBJ whole genome shotgun (WGS) entry which is preliminary data.</text>
</comment>
<dbReference type="PANTHER" id="PTHR12276:SF110">
    <property type="entry name" value="EPSIN-1-RELATED"/>
    <property type="match status" value="1"/>
</dbReference>
<dbReference type="PANTHER" id="PTHR12276">
    <property type="entry name" value="EPSIN/ENT-RELATED"/>
    <property type="match status" value="1"/>
</dbReference>
<dbReference type="SMART" id="SM00273">
    <property type="entry name" value="ENTH"/>
    <property type="match status" value="1"/>
</dbReference>
<feature type="region of interest" description="Disordered" evidence="7">
    <location>
        <begin position="377"/>
        <end position="448"/>
    </location>
</feature>
<dbReference type="CDD" id="cd16991">
    <property type="entry name" value="ENTH_Ent1_Ent2"/>
    <property type="match status" value="1"/>
</dbReference>
<evidence type="ECO:0000313" key="9">
    <source>
        <dbReference type="EMBL" id="PIL32547.1"/>
    </source>
</evidence>
<keyword evidence="5" id="KW-0446">Lipid-binding</keyword>
<feature type="compositionally biased region" description="Polar residues" evidence="7">
    <location>
        <begin position="383"/>
        <end position="428"/>
    </location>
</feature>
<organism evidence="9 10">
    <name type="scientific">Ganoderma sinense ZZ0214-1</name>
    <dbReference type="NCBI Taxonomy" id="1077348"/>
    <lineage>
        <taxon>Eukaryota</taxon>
        <taxon>Fungi</taxon>
        <taxon>Dikarya</taxon>
        <taxon>Basidiomycota</taxon>
        <taxon>Agaricomycotina</taxon>
        <taxon>Agaricomycetes</taxon>
        <taxon>Polyporales</taxon>
        <taxon>Polyporaceae</taxon>
        <taxon>Ganoderma</taxon>
    </lineage>
</organism>
<evidence type="ECO:0000256" key="1">
    <source>
        <dbReference type="ARBA" id="ARBA00004496"/>
    </source>
</evidence>
<dbReference type="GO" id="GO:0030125">
    <property type="term" value="C:clathrin vesicle coat"/>
    <property type="evidence" value="ECO:0007669"/>
    <property type="project" value="TreeGrafter"/>
</dbReference>
<feature type="compositionally biased region" description="Acidic residues" evidence="7">
    <location>
        <begin position="168"/>
        <end position="178"/>
    </location>
</feature>
<accession>A0A2G8SFS5</accession>
<dbReference type="GO" id="GO:0005886">
    <property type="term" value="C:plasma membrane"/>
    <property type="evidence" value="ECO:0007669"/>
    <property type="project" value="TreeGrafter"/>
</dbReference>
<evidence type="ECO:0000256" key="3">
    <source>
        <dbReference type="ARBA" id="ARBA00022490"/>
    </source>
</evidence>
<dbReference type="GO" id="GO:0005768">
    <property type="term" value="C:endosome"/>
    <property type="evidence" value="ECO:0007669"/>
    <property type="project" value="TreeGrafter"/>
</dbReference>
<feature type="compositionally biased region" description="Basic and acidic residues" evidence="7">
    <location>
        <begin position="141"/>
        <end position="167"/>
    </location>
</feature>
<keyword evidence="10" id="KW-1185">Reference proteome</keyword>
<dbReference type="InterPro" id="IPR008942">
    <property type="entry name" value="ENTH_VHS"/>
</dbReference>
<dbReference type="CDD" id="cd22265">
    <property type="entry name" value="UDM1_RNF168"/>
    <property type="match status" value="1"/>
</dbReference>
<reference evidence="9 10" key="1">
    <citation type="journal article" date="2015" name="Sci. Rep.">
        <title>Chromosome-level genome map provides insights into diverse defense mechanisms in the medicinal fungus Ganoderma sinense.</title>
        <authorList>
            <person name="Zhu Y."/>
            <person name="Xu J."/>
            <person name="Sun C."/>
            <person name="Zhou S."/>
            <person name="Xu H."/>
            <person name="Nelson D.R."/>
            <person name="Qian J."/>
            <person name="Song J."/>
            <person name="Luo H."/>
            <person name="Xiang L."/>
            <person name="Li Y."/>
            <person name="Xu Z."/>
            <person name="Ji A."/>
            <person name="Wang L."/>
            <person name="Lu S."/>
            <person name="Hayward A."/>
            <person name="Sun W."/>
            <person name="Li X."/>
            <person name="Schwartz D.C."/>
            <person name="Wang Y."/>
            <person name="Chen S."/>
        </authorList>
    </citation>
    <scope>NUCLEOTIDE SEQUENCE [LARGE SCALE GENOMIC DNA]</scope>
    <source>
        <strain evidence="9 10">ZZ0214-1</strain>
    </source>
</reference>
<dbReference type="AlphaFoldDB" id="A0A2G8SFS5"/>
<dbReference type="Pfam" id="PF01417">
    <property type="entry name" value="ENTH"/>
    <property type="match status" value="1"/>
</dbReference>
<dbReference type="GO" id="GO:0005543">
    <property type="term" value="F:phospholipid binding"/>
    <property type="evidence" value="ECO:0007669"/>
    <property type="project" value="TreeGrafter"/>
</dbReference>
<comment type="similarity">
    <text evidence="2">Belongs to the epsin family.</text>
</comment>
<dbReference type="Proteomes" id="UP000230002">
    <property type="component" value="Unassembled WGS sequence"/>
</dbReference>
<dbReference type="GO" id="GO:0006897">
    <property type="term" value="P:endocytosis"/>
    <property type="evidence" value="ECO:0007669"/>
    <property type="project" value="TreeGrafter"/>
</dbReference>
<dbReference type="InterPro" id="IPR003903">
    <property type="entry name" value="UIM_dom"/>
</dbReference>
<dbReference type="FunFam" id="1.25.40.90:FF:000006">
    <property type="entry name" value="Clathrin interactor 1"/>
    <property type="match status" value="1"/>
</dbReference>
<dbReference type="PROSITE" id="PS50942">
    <property type="entry name" value="ENTH"/>
    <property type="match status" value="1"/>
</dbReference>
<evidence type="ECO:0000256" key="2">
    <source>
        <dbReference type="ARBA" id="ARBA00010130"/>
    </source>
</evidence>
<gene>
    <name evidence="9" type="ORF">GSI_05250</name>
</gene>
<dbReference type="PROSITE" id="PS50330">
    <property type="entry name" value="UIM"/>
    <property type="match status" value="2"/>
</dbReference>
<comment type="subcellular location">
    <subcellularLocation>
        <location evidence="1">Cytoplasm</location>
    </subcellularLocation>
</comment>
<dbReference type="GO" id="GO:0030276">
    <property type="term" value="F:clathrin binding"/>
    <property type="evidence" value="ECO:0007669"/>
    <property type="project" value="TreeGrafter"/>
</dbReference>
<keyword evidence="6" id="KW-0175">Coiled coil</keyword>
<sequence>MSSMQHLGKGIVRAAKNYTKGYSDVQAKVRDATSNDPWGPSGTQMNDLAQMSYNQDHFVEIMEMLDKRLNDKGKNWRHVFKSLTVLDYLLHAGSENVVVYFRDNIYIIKTLKEFQYIDEEGKDQGANVRQKAKDITNLLQDESRLRRERRDRASMRDRMVRGRRDGEPGADDDGTEGNENDRRRSRSVPGNGRRRGGPGAGGNREDDDLRRALEESKRTAAEEIQRQRLTAEERDLQQAIRLSEEEEAKRNQALADANASSLFDEGQQQQAAQQSTNPFPLVDTSLQAAQPQFLQPQFTAVPQQFTSFNPYQQQAQQEAMQAEYMRQQQEWQMQQQLQAQQLQQQQQQEEWMRQQQLLQLQQQQQQQQFLMPQQQPLMPQATGFGSNNPFAPSLAVSTSMQQHSSSPGPQTSSPVSFNLQGTYGNGPTSVSPPPLSHSAPPSAQRQNTMPMVKTRADDEHSKLANLLAAREDGIDTFGNWGNLRYGQQAGRLAGQLTGAPHNSHNPFTLQQQQQQQQGIANEQPFFSI</sequence>